<organism evidence="1 2">
    <name type="scientific">Agrobacterium genomosp. 2 str. CFBP 5494</name>
    <dbReference type="NCBI Taxonomy" id="1183436"/>
    <lineage>
        <taxon>Bacteria</taxon>
        <taxon>Pseudomonadati</taxon>
        <taxon>Pseudomonadota</taxon>
        <taxon>Alphaproteobacteria</taxon>
        <taxon>Hyphomicrobiales</taxon>
        <taxon>Rhizobiaceae</taxon>
        <taxon>Rhizobium/Agrobacterium group</taxon>
        <taxon>Agrobacterium</taxon>
        <taxon>Agrobacterium tumefaciens complex</taxon>
    </lineage>
</organism>
<dbReference type="EMBL" id="FBVY01000014">
    <property type="protein sequence ID" value="CUW91823.1"/>
    <property type="molecule type" value="Genomic_DNA"/>
</dbReference>
<evidence type="ECO:0000313" key="1">
    <source>
        <dbReference type="EMBL" id="CUW91823.1"/>
    </source>
</evidence>
<evidence type="ECO:0000313" key="2">
    <source>
        <dbReference type="Proteomes" id="UP000191933"/>
    </source>
</evidence>
<dbReference type="Proteomes" id="UP000191933">
    <property type="component" value="Unassembled WGS sequence"/>
</dbReference>
<keyword evidence="2" id="KW-1185">Reference proteome</keyword>
<reference evidence="1 2" key="1">
    <citation type="submission" date="2016-01" db="EMBL/GenBank/DDBJ databases">
        <authorList>
            <person name="Regsiter A."/>
            <person name="william w."/>
        </authorList>
    </citation>
    <scope>NUCLEOTIDE SEQUENCE [LARGE SCALE GENOMIC DNA]</scope>
    <source>
        <strain evidence="1 2">CFBP 5494</strain>
    </source>
</reference>
<accession>A0A9W5B1A0</accession>
<proteinExistence type="predicted"/>
<name>A0A9W5B1A0_9HYPH</name>
<sequence>MAAPILNSFTACLASIFDVSSVTRLPIILADHFRPVAPVIPLYGQLKTGEQGQRTAPACGSCCIAAK</sequence>
<dbReference type="AlphaFoldDB" id="A0A9W5B1A0"/>
<gene>
    <name evidence="1" type="ORF">AGR2A_Cc30103</name>
</gene>
<protein>
    <submittedName>
        <fullName evidence="1">Uncharacterized protein</fullName>
    </submittedName>
</protein>
<comment type="caution">
    <text evidence="1">The sequence shown here is derived from an EMBL/GenBank/DDBJ whole genome shotgun (WGS) entry which is preliminary data.</text>
</comment>